<keyword evidence="2" id="KW-1185">Reference proteome</keyword>
<dbReference type="RefSeq" id="WP_143556827.1">
    <property type="nucleotide sequence ID" value="NZ_PDJD01000001.1"/>
</dbReference>
<protein>
    <submittedName>
        <fullName evidence="1">Uncharacterized protein</fullName>
    </submittedName>
</protein>
<sequence length="176" mass="18109">MTHTPDNAPSTSRRTVLKGAAWSVPVVAASAAIPAAATTSGTATAFTATLAVANDTSDPSTYGTGTLTITPVAGTFAVDQVFTLVASWDPASANQGQKPWQVREGREYPDVTGASIAWDSPITTLTTTGTTGITVHFATDEEADTTTALLYAVSGFTVTAVDGDFDPDSKYAPRFA</sequence>
<accession>A0A2A9CY62</accession>
<gene>
    <name evidence="1" type="ORF">ATL40_0153</name>
</gene>
<proteinExistence type="predicted"/>
<comment type="caution">
    <text evidence="1">The sequence shown here is derived from an EMBL/GenBank/DDBJ whole genome shotgun (WGS) entry which is preliminary data.</text>
</comment>
<evidence type="ECO:0000313" key="1">
    <source>
        <dbReference type="EMBL" id="PFG18612.1"/>
    </source>
</evidence>
<evidence type="ECO:0000313" key="2">
    <source>
        <dbReference type="Proteomes" id="UP000224915"/>
    </source>
</evidence>
<dbReference type="Proteomes" id="UP000224915">
    <property type="component" value="Unassembled WGS sequence"/>
</dbReference>
<name>A0A2A9CY62_9MICO</name>
<dbReference type="InterPro" id="IPR006311">
    <property type="entry name" value="TAT_signal"/>
</dbReference>
<dbReference type="PROSITE" id="PS51318">
    <property type="entry name" value="TAT"/>
    <property type="match status" value="1"/>
</dbReference>
<reference evidence="1 2" key="1">
    <citation type="submission" date="2017-10" db="EMBL/GenBank/DDBJ databases">
        <title>Sequencing the genomes of 1000 actinobacteria strains.</title>
        <authorList>
            <person name="Klenk H.-P."/>
        </authorList>
    </citation>
    <scope>NUCLEOTIDE SEQUENCE [LARGE SCALE GENOMIC DNA]</scope>
    <source>
        <strain evidence="1 2">DSM 21801</strain>
    </source>
</reference>
<dbReference type="EMBL" id="PDJD01000001">
    <property type="protein sequence ID" value="PFG18612.1"/>
    <property type="molecule type" value="Genomic_DNA"/>
</dbReference>
<organism evidence="1 2">
    <name type="scientific">Serinibacter salmoneus</name>
    <dbReference type="NCBI Taxonomy" id="556530"/>
    <lineage>
        <taxon>Bacteria</taxon>
        <taxon>Bacillati</taxon>
        <taxon>Actinomycetota</taxon>
        <taxon>Actinomycetes</taxon>
        <taxon>Micrococcales</taxon>
        <taxon>Beutenbergiaceae</taxon>
        <taxon>Serinibacter</taxon>
    </lineage>
</organism>
<dbReference type="AlphaFoldDB" id="A0A2A9CY62"/>